<proteinExistence type="predicted"/>
<accession>A0A3P9JBQ1</accession>
<evidence type="ECO:0000313" key="2">
    <source>
        <dbReference type="Proteomes" id="UP000265200"/>
    </source>
</evidence>
<dbReference type="Proteomes" id="UP000265200">
    <property type="component" value="Chromosome 24"/>
</dbReference>
<name>A0A3P9JBQ1_ORYLA</name>
<reference key="1">
    <citation type="journal article" date="2007" name="Nature">
        <title>The medaka draft genome and insights into vertebrate genome evolution.</title>
        <authorList>
            <person name="Kasahara M."/>
            <person name="Naruse K."/>
            <person name="Sasaki S."/>
            <person name="Nakatani Y."/>
            <person name="Qu W."/>
            <person name="Ahsan B."/>
            <person name="Yamada T."/>
            <person name="Nagayasu Y."/>
            <person name="Doi K."/>
            <person name="Kasai Y."/>
            <person name="Jindo T."/>
            <person name="Kobayashi D."/>
            <person name="Shimada A."/>
            <person name="Toyoda A."/>
            <person name="Kuroki Y."/>
            <person name="Fujiyama A."/>
            <person name="Sasaki T."/>
            <person name="Shimizu A."/>
            <person name="Asakawa S."/>
            <person name="Shimizu N."/>
            <person name="Hashimoto S."/>
            <person name="Yang J."/>
            <person name="Lee Y."/>
            <person name="Matsushima K."/>
            <person name="Sugano S."/>
            <person name="Sakaizumi M."/>
            <person name="Narita T."/>
            <person name="Ohishi K."/>
            <person name="Haga S."/>
            <person name="Ohta F."/>
            <person name="Nomoto H."/>
            <person name="Nogata K."/>
            <person name="Morishita T."/>
            <person name="Endo T."/>
            <person name="Shin-I T."/>
            <person name="Takeda H."/>
            <person name="Morishita S."/>
            <person name="Kohara Y."/>
        </authorList>
    </citation>
    <scope>NUCLEOTIDE SEQUENCE [LARGE SCALE GENOMIC DNA]</scope>
    <source>
        <strain>Hd-rR</strain>
    </source>
</reference>
<evidence type="ECO:0000313" key="1">
    <source>
        <dbReference type="Ensembl" id="ENSORLP00015029481.1"/>
    </source>
</evidence>
<reference evidence="1" key="3">
    <citation type="submission" date="2025-08" db="UniProtKB">
        <authorList>
            <consortium name="Ensembl"/>
        </authorList>
    </citation>
    <scope>IDENTIFICATION</scope>
    <source>
        <strain evidence="1">HSOK</strain>
    </source>
</reference>
<protein>
    <submittedName>
        <fullName evidence="1">Uncharacterized protein</fullName>
    </submittedName>
</protein>
<organism evidence="1 2">
    <name type="scientific">Oryzias latipes</name>
    <name type="common">Japanese rice fish</name>
    <name type="synonym">Japanese killifish</name>
    <dbReference type="NCBI Taxonomy" id="8090"/>
    <lineage>
        <taxon>Eukaryota</taxon>
        <taxon>Metazoa</taxon>
        <taxon>Chordata</taxon>
        <taxon>Craniata</taxon>
        <taxon>Vertebrata</taxon>
        <taxon>Euteleostomi</taxon>
        <taxon>Actinopterygii</taxon>
        <taxon>Neopterygii</taxon>
        <taxon>Teleostei</taxon>
        <taxon>Neoteleostei</taxon>
        <taxon>Acanthomorphata</taxon>
        <taxon>Ovalentaria</taxon>
        <taxon>Atherinomorphae</taxon>
        <taxon>Beloniformes</taxon>
        <taxon>Adrianichthyidae</taxon>
        <taxon>Oryziinae</taxon>
        <taxon>Oryzias</taxon>
    </lineage>
</organism>
<dbReference type="Ensembl" id="ENSORLT00015018893.1">
    <property type="protein sequence ID" value="ENSORLP00015029481.1"/>
    <property type="gene ID" value="ENSORLG00015012657.1"/>
</dbReference>
<reference evidence="1 2" key="2">
    <citation type="submission" date="2017-04" db="EMBL/GenBank/DDBJ databases">
        <title>CpG methylation of centromeres and impact of large insertions on vertebrate speciation.</title>
        <authorList>
            <person name="Ichikawa K."/>
            <person name="Yoshimura J."/>
            <person name="Morishita S."/>
        </authorList>
    </citation>
    <scope>NUCLEOTIDE SEQUENCE</scope>
    <source>
        <strain evidence="1 2">HSOK</strain>
    </source>
</reference>
<dbReference type="AlphaFoldDB" id="A0A3P9JBQ1"/>
<sequence>SCVVTGGPLLWSCLYLLKTIQSTSNPKMSRMATGSSVETLHTKTTVRVFTIDRDHGDPFCFAHPGPVCSRATHSHPLLGHLRAPTHVCSGFWTVGGSLSAWRKTTHA</sequence>
<reference evidence="1" key="4">
    <citation type="submission" date="2025-09" db="UniProtKB">
        <authorList>
            <consortium name="Ensembl"/>
        </authorList>
    </citation>
    <scope>IDENTIFICATION</scope>
    <source>
        <strain evidence="1">HSOK</strain>
    </source>
</reference>